<gene>
    <name evidence="1" type="ORF">L6452_05570</name>
</gene>
<accession>A0ACB9EHG9</accession>
<organism evidence="1 2">
    <name type="scientific">Arctium lappa</name>
    <name type="common">Greater burdock</name>
    <name type="synonym">Lappa major</name>
    <dbReference type="NCBI Taxonomy" id="4217"/>
    <lineage>
        <taxon>Eukaryota</taxon>
        <taxon>Viridiplantae</taxon>
        <taxon>Streptophyta</taxon>
        <taxon>Embryophyta</taxon>
        <taxon>Tracheophyta</taxon>
        <taxon>Spermatophyta</taxon>
        <taxon>Magnoliopsida</taxon>
        <taxon>eudicotyledons</taxon>
        <taxon>Gunneridae</taxon>
        <taxon>Pentapetalae</taxon>
        <taxon>asterids</taxon>
        <taxon>campanulids</taxon>
        <taxon>Asterales</taxon>
        <taxon>Asteraceae</taxon>
        <taxon>Carduoideae</taxon>
        <taxon>Cardueae</taxon>
        <taxon>Arctiinae</taxon>
        <taxon>Arctium</taxon>
    </lineage>
</organism>
<sequence>MVRPVQNPGLYFSNQDSSRCYRESSSIRSNFQSSMPVQSIQNTEIPFPAYTNSKSNNCALLDLDSNRFKDEHEIVIEIFRHHPFRIKVGWKSNIIFPWREILGFDEMVKRCLCMRRRVCEPRQPVGDLSVFQNFVNSEIKINEVYLHNLEDIELRLFGDLPWFTRVDGDPTIASEYRDPIMIPKINLPMLSVPIVDRIFMQERMFEEPDYIMDHLMFPKENCGKMYLRCSINSEYYYDEGDEDEEESLLRVSLMVHL</sequence>
<dbReference type="EMBL" id="CM042048">
    <property type="protein sequence ID" value="KAI3758023.1"/>
    <property type="molecule type" value="Genomic_DNA"/>
</dbReference>
<protein>
    <submittedName>
        <fullName evidence="1">Uncharacterized protein</fullName>
    </submittedName>
</protein>
<reference evidence="1 2" key="2">
    <citation type="journal article" date="2022" name="Mol. Ecol. Resour.">
        <title>The genomes of chicory, endive, great burdock and yacon provide insights into Asteraceae paleo-polyploidization history and plant inulin production.</title>
        <authorList>
            <person name="Fan W."/>
            <person name="Wang S."/>
            <person name="Wang H."/>
            <person name="Wang A."/>
            <person name="Jiang F."/>
            <person name="Liu H."/>
            <person name="Zhao H."/>
            <person name="Xu D."/>
            <person name="Zhang Y."/>
        </authorList>
    </citation>
    <scope>NUCLEOTIDE SEQUENCE [LARGE SCALE GENOMIC DNA]</scope>
    <source>
        <strain evidence="2">cv. Niubang</strain>
    </source>
</reference>
<evidence type="ECO:0000313" key="1">
    <source>
        <dbReference type="EMBL" id="KAI3758023.1"/>
    </source>
</evidence>
<keyword evidence="2" id="KW-1185">Reference proteome</keyword>
<proteinExistence type="predicted"/>
<name>A0ACB9EHG9_ARCLA</name>
<comment type="caution">
    <text evidence="1">The sequence shown here is derived from an EMBL/GenBank/DDBJ whole genome shotgun (WGS) entry which is preliminary data.</text>
</comment>
<evidence type="ECO:0000313" key="2">
    <source>
        <dbReference type="Proteomes" id="UP001055879"/>
    </source>
</evidence>
<reference evidence="2" key="1">
    <citation type="journal article" date="2022" name="Mol. Ecol. Resour.">
        <title>The genomes of chicory, endive, great burdock and yacon provide insights into Asteraceae palaeo-polyploidization history and plant inulin production.</title>
        <authorList>
            <person name="Fan W."/>
            <person name="Wang S."/>
            <person name="Wang H."/>
            <person name="Wang A."/>
            <person name="Jiang F."/>
            <person name="Liu H."/>
            <person name="Zhao H."/>
            <person name="Xu D."/>
            <person name="Zhang Y."/>
        </authorList>
    </citation>
    <scope>NUCLEOTIDE SEQUENCE [LARGE SCALE GENOMIC DNA]</scope>
    <source>
        <strain evidence="2">cv. Niubang</strain>
    </source>
</reference>
<dbReference type="Proteomes" id="UP001055879">
    <property type="component" value="Linkage Group LG02"/>
</dbReference>